<comment type="caution">
    <text evidence="2">The sequence shown here is derived from an EMBL/GenBank/DDBJ whole genome shotgun (WGS) entry which is preliminary data.</text>
</comment>
<dbReference type="InterPro" id="IPR009370">
    <property type="entry name" value="YutD-like"/>
</dbReference>
<sequence>MADIVIKGQAYEVIKDVRHGWNPEAFRQRYSEVLNKYDYIVGDWGYSQLRLRGFYDDHNKKAKAAFDAKISTLDEYIMEYCNFGCAYFVLKKVKKREA</sequence>
<evidence type="ECO:0000313" key="2">
    <source>
        <dbReference type="EMBL" id="EGL83011.1"/>
    </source>
</evidence>
<evidence type="ECO:0000256" key="1">
    <source>
        <dbReference type="PIRSR" id="PIRSR012565-1"/>
    </source>
</evidence>
<organism evidence="2 3">
    <name type="scientific">Caldalkalibacillus thermarum (strain TA2.A1)</name>
    <dbReference type="NCBI Taxonomy" id="986075"/>
    <lineage>
        <taxon>Bacteria</taxon>
        <taxon>Bacillati</taxon>
        <taxon>Bacillota</taxon>
        <taxon>Bacilli</taxon>
        <taxon>Bacillales</taxon>
        <taxon>Bacillaceae</taxon>
        <taxon>Caldalkalibacillus</taxon>
    </lineage>
</organism>
<dbReference type="EMBL" id="AFCE01000129">
    <property type="protein sequence ID" value="EGL83011.1"/>
    <property type="molecule type" value="Genomic_DNA"/>
</dbReference>
<accession>F5L6K4</accession>
<proteinExistence type="predicted"/>
<dbReference type="PIRSF" id="PIRSF012565">
    <property type="entry name" value="DUF1027"/>
    <property type="match status" value="1"/>
</dbReference>
<gene>
    <name evidence="2" type="ORF">CathTA2_1454</name>
</gene>
<dbReference type="Proteomes" id="UP000010716">
    <property type="component" value="Unassembled WGS sequence"/>
</dbReference>
<dbReference type="eggNOG" id="COG4470">
    <property type="taxonomic scope" value="Bacteria"/>
</dbReference>
<name>F5L6K4_CALTT</name>
<dbReference type="AlphaFoldDB" id="F5L6K4"/>
<protein>
    <recommendedName>
        <fullName evidence="4">DUF1027 domain-containing protein</fullName>
    </recommendedName>
</protein>
<dbReference type="Gene3D" id="3.50.4.20">
    <property type="match status" value="1"/>
</dbReference>
<keyword evidence="1" id="KW-1015">Disulfide bond</keyword>
<dbReference type="InterPro" id="IPR038141">
    <property type="entry name" value="YutD-like_sf"/>
</dbReference>
<feature type="disulfide bond" evidence="1">
    <location>
        <begin position="81"/>
        <end position="85"/>
    </location>
</feature>
<evidence type="ECO:0000313" key="3">
    <source>
        <dbReference type="Proteomes" id="UP000010716"/>
    </source>
</evidence>
<reference evidence="2 3" key="1">
    <citation type="journal article" date="2011" name="J. Bacteriol.">
        <title>Draft genome sequence of the thermoalkaliphilic Caldalkalibacillus thermarum strain TA2.A1.</title>
        <authorList>
            <person name="Kalamorz F."/>
            <person name="Keis S."/>
            <person name="McMillan D.G."/>
            <person name="Olsson K."/>
            <person name="Stanton J.A."/>
            <person name="Stockwell P."/>
            <person name="Black M.A."/>
            <person name="Klingeman D.M."/>
            <person name="Land M.L."/>
            <person name="Han C.S."/>
            <person name="Martin S.L."/>
            <person name="Becher S.A."/>
            <person name="Peddie C.J."/>
            <person name="Morgan H.W."/>
            <person name="Matthies D."/>
            <person name="Preiss L."/>
            <person name="Meier T."/>
            <person name="Brown S.D."/>
            <person name="Cook G.M."/>
        </authorList>
    </citation>
    <scope>NUCLEOTIDE SEQUENCE [LARGE SCALE GENOMIC DNA]</scope>
    <source>
        <strain evidence="2 3">TA2.A1</strain>
    </source>
</reference>
<dbReference type="Pfam" id="PF06265">
    <property type="entry name" value="YutD-like"/>
    <property type="match status" value="1"/>
</dbReference>
<dbReference type="RefSeq" id="WP_007504401.1">
    <property type="nucleotide sequence ID" value="NZ_AFCE01000129.1"/>
</dbReference>
<evidence type="ECO:0008006" key="4">
    <source>
        <dbReference type="Google" id="ProtNLM"/>
    </source>
</evidence>